<dbReference type="EMBL" id="PFMD01000063">
    <property type="protein sequence ID" value="PIY95964.1"/>
    <property type="molecule type" value="Genomic_DNA"/>
</dbReference>
<protein>
    <recommendedName>
        <fullName evidence="3">Methyltransferase type 11 domain-containing protein</fullName>
    </recommendedName>
</protein>
<gene>
    <name evidence="1" type="ORF">COY66_05510</name>
</gene>
<organism evidence="1 2">
    <name type="scientific">Candidatus Kerfeldbacteria bacterium CG_4_10_14_0_8_um_filter_42_10</name>
    <dbReference type="NCBI Taxonomy" id="2014248"/>
    <lineage>
        <taxon>Bacteria</taxon>
        <taxon>Candidatus Kerfeldiibacteriota</taxon>
    </lineage>
</organism>
<evidence type="ECO:0000313" key="1">
    <source>
        <dbReference type="EMBL" id="PIY95964.1"/>
    </source>
</evidence>
<dbReference type="SUPFAM" id="SSF53335">
    <property type="entry name" value="S-adenosyl-L-methionine-dependent methyltransferases"/>
    <property type="match status" value="1"/>
</dbReference>
<dbReference type="Gene3D" id="3.40.50.150">
    <property type="entry name" value="Vaccinia Virus protein VP39"/>
    <property type="match status" value="1"/>
</dbReference>
<dbReference type="InterPro" id="IPR029063">
    <property type="entry name" value="SAM-dependent_MTases_sf"/>
</dbReference>
<reference evidence="1 2" key="1">
    <citation type="submission" date="2017-09" db="EMBL/GenBank/DDBJ databases">
        <title>Depth-based differentiation of microbial function through sediment-hosted aquifers and enrichment of novel symbionts in the deep terrestrial subsurface.</title>
        <authorList>
            <person name="Probst A.J."/>
            <person name="Ladd B."/>
            <person name="Jarett J.K."/>
            <person name="Geller-Mcgrath D.E."/>
            <person name="Sieber C.M."/>
            <person name="Emerson J.B."/>
            <person name="Anantharaman K."/>
            <person name="Thomas B.C."/>
            <person name="Malmstrom R."/>
            <person name="Stieglmeier M."/>
            <person name="Klingl A."/>
            <person name="Woyke T."/>
            <person name="Ryan C.M."/>
            <person name="Banfield J.F."/>
        </authorList>
    </citation>
    <scope>NUCLEOTIDE SEQUENCE [LARGE SCALE GENOMIC DNA]</scope>
    <source>
        <strain evidence="1">CG_4_10_14_0_8_um_filter_42_10</strain>
    </source>
</reference>
<dbReference type="CDD" id="cd02440">
    <property type="entry name" value="AdoMet_MTases"/>
    <property type="match status" value="1"/>
</dbReference>
<dbReference type="AlphaFoldDB" id="A0A2M7RGY0"/>
<accession>A0A2M7RGY0</accession>
<dbReference type="Proteomes" id="UP000230779">
    <property type="component" value="Unassembled WGS sequence"/>
</dbReference>
<name>A0A2M7RGY0_9BACT</name>
<sequence>MQTPAEKYLIQKVVDALKVAGPLDVPKILNLGAGKSIVIEESVAKGNNKFICDRIDVIDQHQSHPSIGRCFIGSIESMPDLKTESYLVAFANYVLEHVADLEKAIVEIKRVLKPGGLLILSLPNPSAPEFIVSKYTPTWFHQFIKGKGRGKEAYETHYAYKSIKDLIRIFQKNNFLMVETKYYPFSYGYLYRFPVINLASKIYDKIIGCLKVKILMGNVCLVFKKQEN</sequence>
<proteinExistence type="predicted"/>
<evidence type="ECO:0008006" key="3">
    <source>
        <dbReference type="Google" id="ProtNLM"/>
    </source>
</evidence>
<dbReference type="Pfam" id="PF13489">
    <property type="entry name" value="Methyltransf_23"/>
    <property type="match status" value="1"/>
</dbReference>
<evidence type="ECO:0000313" key="2">
    <source>
        <dbReference type="Proteomes" id="UP000230779"/>
    </source>
</evidence>
<comment type="caution">
    <text evidence="1">The sequence shown here is derived from an EMBL/GenBank/DDBJ whole genome shotgun (WGS) entry which is preliminary data.</text>
</comment>